<dbReference type="GO" id="GO:0044874">
    <property type="term" value="P:lipoprotein localization to outer membrane"/>
    <property type="evidence" value="ECO:0007669"/>
    <property type="project" value="TreeGrafter"/>
</dbReference>
<accession>A0A2D0L4K2</accession>
<name>A0A2D0L4K2_9GAMM</name>
<dbReference type="EMBL" id="NJCX01000024">
    <property type="protein sequence ID" value="PHM70611.1"/>
    <property type="molecule type" value="Genomic_DNA"/>
</dbReference>
<keyword evidence="3" id="KW-1003">Cell membrane</keyword>
<dbReference type="OrthoDB" id="9770036at2"/>
<protein>
    <submittedName>
        <fullName evidence="10">Macrolide-specific ABC-type efflux carrier protein MacB</fullName>
    </submittedName>
</protein>
<comment type="similarity">
    <text evidence="2">Belongs to the ABC-4 integral membrane protein family. LolC/E subfamily.</text>
</comment>
<evidence type="ECO:0000256" key="1">
    <source>
        <dbReference type="ARBA" id="ARBA00004651"/>
    </source>
</evidence>
<dbReference type="GO" id="GO:0098797">
    <property type="term" value="C:plasma membrane protein complex"/>
    <property type="evidence" value="ECO:0007669"/>
    <property type="project" value="TreeGrafter"/>
</dbReference>
<evidence type="ECO:0000256" key="4">
    <source>
        <dbReference type="ARBA" id="ARBA00022692"/>
    </source>
</evidence>
<evidence type="ECO:0000256" key="3">
    <source>
        <dbReference type="ARBA" id="ARBA00022475"/>
    </source>
</evidence>
<dbReference type="AlphaFoldDB" id="A0A2D0L4K2"/>
<comment type="caution">
    <text evidence="10">The sequence shown here is derived from an EMBL/GenBank/DDBJ whole genome shotgun (WGS) entry which is preliminary data.</text>
</comment>
<dbReference type="PANTHER" id="PTHR30489">
    <property type="entry name" value="LIPOPROTEIN-RELEASING SYSTEM TRANSMEMBRANE PROTEIN LOLE"/>
    <property type="match status" value="1"/>
</dbReference>
<evidence type="ECO:0000256" key="6">
    <source>
        <dbReference type="ARBA" id="ARBA00023136"/>
    </source>
</evidence>
<dbReference type="PANTHER" id="PTHR30489:SF0">
    <property type="entry name" value="LIPOPROTEIN-RELEASING SYSTEM TRANSMEMBRANE PROTEIN LOLE"/>
    <property type="match status" value="1"/>
</dbReference>
<dbReference type="InterPro" id="IPR051447">
    <property type="entry name" value="Lipoprotein-release_system"/>
</dbReference>
<comment type="subcellular location">
    <subcellularLocation>
        <location evidence="1">Cell membrane</location>
        <topology evidence="1">Multi-pass membrane protein</topology>
    </subcellularLocation>
</comment>
<reference evidence="10 11" key="1">
    <citation type="journal article" date="2017" name="Nat. Microbiol.">
        <title>Natural product diversity associated with the nematode symbionts Photorhabdus and Xenorhabdus.</title>
        <authorList>
            <person name="Tobias N.J."/>
            <person name="Wolff H."/>
            <person name="Djahanschiri B."/>
            <person name="Grundmann F."/>
            <person name="Kronenwerth M."/>
            <person name="Shi Y.M."/>
            <person name="Simonyi S."/>
            <person name="Grun P."/>
            <person name="Shapiro-Ilan D."/>
            <person name="Pidot S.J."/>
            <person name="Stinear T.P."/>
            <person name="Ebersberger I."/>
            <person name="Bode H.B."/>
        </authorList>
    </citation>
    <scope>NUCLEOTIDE SEQUENCE [LARGE SCALE GENOMIC DNA]</scope>
    <source>
        <strain evidence="10 11">DSM 17907</strain>
    </source>
</reference>
<keyword evidence="11" id="KW-1185">Reference proteome</keyword>
<evidence type="ECO:0000259" key="8">
    <source>
        <dbReference type="Pfam" id="PF02687"/>
    </source>
</evidence>
<dbReference type="Proteomes" id="UP000221101">
    <property type="component" value="Unassembled WGS sequence"/>
</dbReference>
<proteinExistence type="inferred from homology"/>
<feature type="transmembrane region" description="Helical" evidence="7">
    <location>
        <begin position="319"/>
        <end position="346"/>
    </location>
</feature>
<gene>
    <name evidence="10" type="ORF">Xkoz_03051</name>
</gene>
<evidence type="ECO:0000256" key="7">
    <source>
        <dbReference type="SAM" id="Phobius"/>
    </source>
</evidence>
<dbReference type="InterPro" id="IPR025857">
    <property type="entry name" value="MacB_PCD"/>
</dbReference>
<feature type="transmembrane region" description="Helical" evidence="7">
    <location>
        <begin position="268"/>
        <end position="292"/>
    </location>
</feature>
<evidence type="ECO:0000313" key="10">
    <source>
        <dbReference type="EMBL" id="PHM70611.1"/>
    </source>
</evidence>
<feature type="domain" description="ABC3 transporter permease C-terminal" evidence="8">
    <location>
        <begin position="275"/>
        <end position="399"/>
    </location>
</feature>
<feature type="domain" description="MacB-like periplasmic core" evidence="9">
    <location>
        <begin position="18"/>
        <end position="238"/>
    </location>
</feature>
<sequence>MVRFKLAFRNLLRNKRRTILSITNIALALAAILLFSGFCESMYQGLRESMIRSQLGHIQFFSRGFNQYGALSDTSMLLPEALKNRIMTLAGKQPDVEIVTERLETDVLITNGDAQMSTHLVGIDSDKEAILSSAIQVQLGSSLFPEQKQSILLGGALARALNVKVGDTLTILGTAVNQTINAMDVTVSGIVTTGVMERDLRTAYANLAMVQDFMLSKGATRIVVLLNDTNKTDRTAKLLSTGLGIDTDKVEVRTWYQLATYYRQVVGLFNAIFTFVNIILLAVAAFAVSHALSMNVVERTREIGVIRAIGASRGEVIRLFVLEGGILGILGGLSGIVLAWLLAIILNNSGVMMPTPPGNTVTYPMRILLTPQLYFHAFCASVTMSLVCSLLPAMRAGKLVITKALNHA</sequence>
<evidence type="ECO:0000256" key="2">
    <source>
        <dbReference type="ARBA" id="ARBA00005236"/>
    </source>
</evidence>
<keyword evidence="4 7" id="KW-0812">Transmembrane</keyword>
<evidence type="ECO:0000259" key="9">
    <source>
        <dbReference type="Pfam" id="PF12704"/>
    </source>
</evidence>
<evidence type="ECO:0000313" key="11">
    <source>
        <dbReference type="Proteomes" id="UP000221101"/>
    </source>
</evidence>
<evidence type="ECO:0000256" key="5">
    <source>
        <dbReference type="ARBA" id="ARBA00022989"/>
    </source>
</evidence>
<keyword evidence="6 7" id="KW-0472">Membrane</keyword>
<dbReference type="Pfam" id="PF02687">
    <property type="entry name" value="FtsX"/>
    <property type="match status" value="1"/>
</dbReference>
<keyword evidence="5 7" id="KW-1133">Transmembrane helix</keyword>
<feature type="transmembrane region" description="Helical" evidence="7">
    <location>
        <begin position="373"/>
        <end position="393"/>
    </location>
</feature>
<dbReference type="Pfam" id="PF12704">
    <property type="entry name" value="MacB_PCD"/>
    <property type="match status" value="1"/>
</dbReference>
<dbReference type="RefSeq" id="WP_099142921.1">
    <property type="nucleotide sequence ID" value="NZ_CAWNOR010000058.1"/>
</dbReference>
<dbReference type="InterPro" id="IPR003838">
    <property type="entry name" value="ABC3_permease_C"/>
</dbReference>
<organism evidence="10 11">
    <name type="scientific">Xenorhabdus kozodoii</name>
    <dbReference type="NCBI Taxonomy" id="351676"/>
    <lineage>
        <taxon>Bacteria</taxon>
        <taxon>Pseudomonadati</taxon>
        <taxon>Pseudomonadota</taxon>
        <taxon>Gammaproteobacteria</taxon>
        <taxon>Enterobacterales</taxon>
        <taxon>Morganellaceae</taxon>
        <taxon>Xenorhabdus</taxon>
    </lineage>
</organism>